<feature type="transmembrane region" description="Helical" evidence="1">
    <location>
        <begin position="23"/>
        <end position="44"/>
    </location>
</feature>
<gene>
    <name evidence="3" type="ORF">CYFUS_007370</name>
</gene>
<dbReference type="InterPro" id="IPR000866">
    <property type="entry name" value="AhpC/TSA"/>
</dbReference>
<dbReference type="PANTHER" id="PTHR42852">
    <property type="entry name" value="THIOL:DISULFIDE INTERCHANGE PROTEIN DSBE"/>
    <property type="match status" value="1"/>
</dbReference>
<dbReference type="CDD" id="cd02966">
    <property type="entry name" value="TlpA_like_family"/>
    <property type="match status" value="1"/>
</dbReference>
<keyword evidence="1" id="KW-0812">Transmembrane</keyword>
<accession>A0A250JDA5</accession>
<dbReference type="KEGG" id="cfus:CYFUS_007370"/>
<dbReference type="InterPro" id="IPR050553">
    <property type="entry name" value="Thioredoxin_ResA/DsbE_sf"/>
</dbReference>
<dbReference type="EMBL" id="CP022098">
    <property type="protein sequence ID" value="ATB41894.1"/>
    <property type="molecule type" value="Genomic_DNA"/>
</dbReference>
<dbReference type="GO" id="GO:0016491">
    <property type="term" value="F:oxidoreductase activity"/>
    <property type="evidence" value="ECO:0007669"/>
    <property type="project" value="InterPro"/>
</dbReference>
<dbReference type="Proteomes" id="UP000217257">
    <property type="component" value="Chromosome"/>
</dbReference>
<organism evidence="3 4">
    <name type="scientific">Cystobacter fuscus</name>
    <dbReference type="NCBI Taxonomy" id="43"/>
    <lineage>
        <taxon>Bacteria</taxon>
        <taxon>Pseudomonadati</taxon>
        <taxon>Myxococcota</taxon>
        <taxon>Myxococcia</taxon>
        <taxon>Myxococcales</taxon>
        <taxon>Cystobacterineae</taxon>
        <taxon>Archangiaceae</taxon>
        <taxon>Cystobacter</taxon>
    </lineage>
</organism>
<dbReference type="SUPFAM" id="SSF52833">
    <property type="entry name" value="Thioredoxin-like"/>
    <property type="match status" value="1"/>
</dbReference>
<keyword evidence="1" id="KW-1133">Transmembrane helix</keyword>
<reference evidence="3 4" key="1">
    <citation type="submission" date="2017-06" db="EMBL/GenBank/DDBJ databases">
        <title>Sequencing and comparative analysis of myxobacterial genomes.</title>
        <authorList>
            <person name="Rupp O."/>
            <person name="Goesmann A."/>
            <person name="Sogaard-Andersen L."/>
        </authorList>
    </citation>
    <scope>NUCLEOTIDE SEQUENCE [LARGE SCALE GENOMIC DNA]</scope>
    <source>
        <strain evidence="3 4">DSM 52655</strain>
    </source>
</reference>
<evidence type="ECO:0000313" key="4">
    <source>
        <dbReference type="Proteomes" id="UP000217257"/>
    </source>
</evidence>
<evidence type="ECO:0000313" key="3">
    <source>
        <dbReference type="EMBL" id="ATB41894.1"/>
    </source>
</evidence>
<dbReference type="GO" id="GO:0016209">
    <property type="term" value="F:antioxidant activity"/>
    <property type="evidence" value="ECO:0007669"/>
    <property type="project" value="InterPro"/>
</dbReference>
<evidence type="ECO:0000259" key="2">
    <source>
        <dbReference type="PROSITE" id="PS51352"/>
    </source>
</evidence>
<dbReference type="InterPro" id="IPR013766">
    <property type="entry name" value="Thioredoxin_domain"/>
</dbReference>
<keyword evidence="1" id="KW-0472">Membrane</keyword>
<feature type="domain" description="Thioredoxin" evidence="2">
    <location>
        <begin position="49"/>
        <end position="184"/>
    </location>
</feature>
<proteinExistence type="predicted"/>
<dbReference type="PANTHER" id="PTHR42852:SF13">
    <property type="entry name" value="PROTEIN DIPZ"/>
    <property type="match status" value="1"/>
</dbReference>
<sequence>MDDEQRAPGTRLGRLWHRLRRPAWARLLMDVLLLALLLTGVSLWQTRHLPTGAPAPDLLLRPLSGGEPVRLSSLRGKPVVLSFWAPWCGVCKAESSTLSALQGMVGNSARVMSVAVAYEDEADVHRFAREQAVDYPVLLGGSEAMRAFTLEQFPTTFFISAEGHIERASVGYTTRLGLLWRLWL</sequence>
<dbReference type="InterPro" id="IPR036249">
    <property type="entry name" value="Thioredoxin-like_sf"/>
</dbReference>
<protein>
    <submittedName>
        <fullName evidence="3">Redoxin domain protein</fullName>
    </submittedName>
</protein>
<name>A0A250JDA5_9BACT</name>
<dbReference type="PROSITE" id="PS51352">
    <property type="entry name" value="THIOREDOXIN_2"/>
    <property type="match status" value="1"/>
</dbReference>
<dbReference type="RefSeq" id="WP_232537018.1">
    <property type="nucleotide sequence ID" value="NZ_CP022098.1"/>
</dbReference>
<dbReference type="AlphaFoldDB" id="A0A250JDA5"/>
<evidence type="ECO:0000256" key="1">
    <source>
        <dbReference type="SAM" id="Phobius"/>
    </source>
</evidence>
<dbReference type="Gene3D" id="3.40.30.10">
    <property type="entry name" value="Glutaredoxin"/>
    <property type="match status" value="1"/>
</dbReference>
<dbReference type="Pfam" id="PF00578">
    <property type="entry name" value="AhpC-TSA"/>
    <property type="match status" value="1"/>
</dbReference>